<evidence type="ECO:0000313" key="1">
    <source>
        <dbReference type="EMBL" id="TGM97290.1"/>
    </source>
</evidence>
<sequence length="88" mass="9792">MNYNPIVNRIKLRLLDLAKYHNLKSGGFLSVQNITGYLMDSSKGPVEKGPDITEAIKLIVEEGLFTVNEKDAGIFLTDSGFQYINENA</sequence>
<name>A0A4Z1AQA9_9LEPT</name>
<dbReference type="RefSeq" id="WP_135757597.1">
    <property type="nucleotide sequence ID" value="NZ_RQHS01000019.1"/>
</dbReference>
<protein>
    <submittedName>
        <fullName evidence="1">Uncharacterized protein</fullName>
    </submittedName>
</protein>
<comment type="caution">
    <text evidence="1">The sequence shown here is derived from an EMBL/GenBank/DDBJ whole genome shotgun (WGS) entry which is preliminary data.</text>
</comment>
<evidence type="ECO:0000313" key="2">
    <source>
        <dbReference type="Proteomes" id="UP000297241"/>
    </source>
</evidence>
<reference evidence="1" key="1">
    <citation type="journal article" date="2019" name="PLoS Negl. Trop. Dis.">
        <title>Revisiting the worldwide diversity of Leptospira species in the environment.</title>
        <authorList>
            <person name="Vincent A.T."/>
            <person name="Schiettekatte O."/>
            <person name="Bourhy P."/>
            <person name="Veyrier F.J."/>
            <person name="Picardeau M."/>
        </authorList>
    </citation>
    <scope>NUCLEOTIDE SEQUENCE [LARGE SCALE GENOMIC DNA]</scope>
    <source>
        <strain evidence="1">201601113</strain>
    </source>
</reference>
<keyword evidence="2" id="KW-1185">Reference proteome</keyword>
<accession>A0A4Z1AQA9</accession>
<proteinExistence type="predicted"/>
<dbReference type="Proteomes" id="UP000297241">
    <property type="component" value="Unassembled WGS sequence"/>
</dbReference>
<organism evidence="1 2">
    <name type="scientific">Leptospira dzoumogneensis</name>
    <dbReference type="NCBI Taxonomy" id="2484904"/>
    <lineage>
        <taxon>Bacteria</taxon>
        <taxon>Pseudomonadati</taxon>
        <taxon>Spirochaetota</taxon>
        <taxon>Spirochaetia</taxon>
        <taxon>Leptospirales</taxon>
        <taxon>Leptospiraceae</taxon>
        <taxon>Leptospira</taxon>
    </lineage>
</organism>
<gene>
    <name evidence="1" type="ORF">EHR06_14155</name>
</gene>
<dbReference type="AlphaFoldDB" id="A0A4Z1AQA9"/>
<dbReference type="EMBL" id="RQHS01000019">
    <property type="protein sequence ID" value="TGM97290.1"/>
    <property type="molecule type" value="Genomic_DNA"/>
</dbReference>